<name>A0A160VBG3_9ZZZZ</name>
<reference evidence="1" key="1">
    <citation type="submission" date="2015-10" db="EMBL/GenBank/DDBJ databases">
        <authorList>
            <person name="Gilbert D.G."/>
        </authorList>
    </citation>
    <scope>NUCLEOTIDE SEQUENCE</scope>
</reference>
<sequence length="44" mass="4436">MLILASAAIIGVALIGVSRANALWQIIALFGLAGMTELAAPRAS</sequence>
<evidence type="ECO:0000313" key="1">
    <source>
        <dbReference type="EMBL" id="CUV03562.1"/>
    </source>
</evidence>
<dbReference type="AlphaFoldDB" id="A0A160VBG3"/>
<dbReference type="EMBL" id="FAXA01000435">
    <property type="protein sequence ID" value="CUV03562.1"/>
    <property type="molecule type" value="Genomic_DNA"/>
</dbReference>
<accession>A0A160VBG3</accession>
<proteinExistence type="predicted"/>
<protein>
    <submittedName>
        <fullName evidence="1">Uncharacterized protein</fullName>
    </submittedName>
</protein>
<organism evidence="1">
    <name type="scientific">hydrothermal vent metagenome</name>
    <dbReference type="NCBI Taxonomy" id="652676"/>
    <lineage>
        <taxon>unclassified sequences</taxon>
        <taxon>metagenomes</taxon>
        <taxon>ecological metagenomes</taxon>
    </lineage>
</organism>
<gene>
    <name evidence="1" type="ORF">MGWOODY_Clf728</name>
</gene>